<evidence type="ECO:0000313" key="3">
    <source>
        <dbReference type="RefSeq" id="XP_019100009.1"/>
    </source>
</evidence>
<dbReference type="InterPro" id="IPR038973">
    <property type="entry name" value="MutL/Mlh/Pms-like"/>
</dbReference>
<name>A0ABM1RLX1_CAMSA</name>
<dbReference type="PANTHER" id="PTHR10073">
    <property type="entry name" value="DNA MISMATCH REPAIR PROTEIN MLH, PMS, MUTL"/>
    <property type="match status" value="1"/>
</dbReference>
<gene>
    <name evidence="3" type="primary">LOC104779624</name>
</gene>
<sequence>MLVRPRSNQILPFDQQVSIFVGVVSCSVKVVDDGSGVSRDDLVLLGKRYTTSKFHVLESASENFGFRGGALALASISDTLVTGNQDKSYWEA</sequence>
<comment type="similarity">
    <text evidence="1">Belongs to the DNA mismatch repair MutL/HexB family.</text>
</comment>
<organism evidence="2 3">
    <name type="scientific">Camelina sativa</name>
    <name type="common">False flax</name>
    <name type="synonym">Myagrum sativum</name>
    <dbReference type="NCBI Taxonomy" id="90675"/>
    <lineage>
        <taxon>Eukaryota</taxon>
        <taxon>Viridiplantae</taxon>
        <taxon>Streptophyta</taxon>
        <taxon>Embryophyta</taxon>
        <taxon>Tracheophyta</taxon>
        <taxon>Spermatophyta</taxon>
        <taxon>Magnoliopsida</taxon>
        <taxon>eudicotyledons</taxon>
        <taxon>Gunneridae</taxon>
        <taxon>Pentapetalae</taxon>
        <taxon>rosids</taxon>
        <taxon>malvids</taxon>
        <taxon>Brassicales</taxon>
        <taxon>Brassicaceae</taxon>
        <taxon>Camelineae</taxon>
        <taxon>Camelina</taxon>
    </lineage>
</organism>
<accession>A0ABM1RLX1</accession>
<dbReference type="Gene3D" id="3.30.565.10">
    <property type="entry name" value="Histidine kinase-like ATPase, C-terminal domain"/>
    <property type="match status" value="1"/>
</dbReference>
<keyword evidence="2" id="KW-1185">Reference proteome</keyword>
<evidence type="ECO:0000313" key="2">
    <source>
        <dbReference type="Proteomes" id="UP000694864"/>
    </source>
</evidence>
<reference evidence="2" key="1">
    <citation type="journal article" date="2014" name="Nat. Commun.">
        <title>The emerging biofuel crop Camelina sativa retains a highly undifferentiated hexaploid genome structure.</title>
        <authorList>
            <person name="Kagale S."/>
            <person name="Koh C."/>
            <person name="Nixon J."/>
            <person name="Bollina V."/>
            <person name="Clarke W.E."/>
            <person name="Tuteja R."/>
            <person name="Spillane C."/>
            <person name="Robinson S.J."/>
            <person name="Links M.G."/>
            <person name="Clarke C."/>
            <person name="Higgins E.E."/>
            <person name="Huebert T."/>
            <person name="Sharpe A.G."/>
            <person name="Parkin I.A."/>
        </authorList>
    </citation>
    <scope>NUCLEOTIDE SEQUENCE [LARGE SCALE GENOMIC DNA]</scope>
    <source>
        <strain evidence="2">cv. DH55</strain>
    </source>
</reference>
<protein>
    <submittedName>
        <fullName evidence="3">DNA mismatch repair protein MLH3-like</fullName>
    </submittedName>
</protein>
<reference evidence="3" key="2">
    <citation type="submission" date="2025-08" db="UniProtKB">
        <authorList>
            <consortium name="RefSeq"/>
        </authorList>
    </citation>
    <scope>IDENTIFICATION</scope>
    <source>
        <tissue evidence="3">Leaf</tissue>
    </source>
</reference>
<dbReference type="Proteomes" id="UP000694864">
    <property type="component" value="Chromosome 4"/>
</dbReference>
<dbReference type="PANTHER" id="PTHR10073:SF47">
    <property type="entry name" value="DNA MISMATCH REPAIR PROTEIN MLH3"/>
    <property type="match status" value="1"/>
</dbReference>
<dbReference type="SUPFAM" id="SSF55874">
    <property type="entry name" value="ATPase domain of HSP90 chaperone/DNA topoisomerase II/histidine kinase"/>
    <property type="match status" value="1"/>
</dbReference>
<evidence type="ECO:0000256" key="1">
    <source>
        <dbReference type="ARBA" id="ARBA00006082"/>
    </source>
</evidence>
<dbReference type="RefSeq" id="XP_019100009.1">
    <property type="nucleotide sequence ID" value="XM_019244464.1"/>
</dbReference>
<dbReference type="InterPro" id="IPR036890">
    <property type="entry name" value="HATPase_C_sf"/>
</dbReference>
<proteinExistence type="inferred from homology"/>
<dbReference type="GeneID" id="104779624"/>
<dbReference type="PROSITE" id="PS51257">
    <property type="entry name" value="PROKAR_LIPOPROTEIN"/>
    <property type="match status" value="1"/>
</dbReference>